<keyword evidence="7" id="KW-0963">Cytoplasm</keyword>
<dbReference type="PANTHER" id="PTHR31196">
    <property type="entry name" value="RNA POLYMERASE II NUCLEAR LOCALIZATION PROTEIN SLC7A6OS-RELATED"/>
    <property type="match status" value="1"/>
</dbReference>
<evidence type="ECO:0000256" key="3">
    <source>
        <dbReference type="ARBA" id="ARBA00004496"/>
    </source>
</evidence>
<dbReference type="InterPro" id="IPR013883">
    <property type="entry name" value="TF_Iwr1_dom"/>
</dbReference>
<evidence type="ECO:0000256" key="2">
    <source>
        <dbReference type="ARBA" id="ARBA00004123"/>
    </source>
</evidence>
<feature type="region of interest" description="Disordered" evidence="10">
    <location>
        <begin position="291"/>
        <end position="318"/>
    </location>
</feature>
<evidence type="ECO:0000256" key="8">
    <source>
        <dbReference type="ARBA" id="ARBA00022927"/>
    </source>
</evidence>
<evidence type="ECO:0000256" key="5">
    <source>
        <dbReference type="ARBA" id="ARBA00017036"/>
    </source>
</evidence>
<dbReference type="GO" id="GO:0015031">
    <property type="term" value="P:protein transport"/>
    <property type="evidence" value="ECO:0007669"/>
    <property type="project" value="UniProtKB-KW"/>
</dbReference>
<dbReference type="GO" id="GO:0032502">
    <property type="term" value="P:developmental process"/>
    <property type="evidence" value="ECO:0007669"/>
    <property type="project" value="TreeGrafter"/>
</dbReference>
<feature type="domain" description="Transcription factor Iwr1" evidence="11">
    <location>
        <begin position="152"/>
        <end position="229"/>
    </location>
</feature>
<dbReference type="OrthoDB" id="6255506at2759"/>
<dbReference type="InParanoid" id="A0A6P8ZGR4"/>
<evidence type="ECO:0000256" key="9">
    <source>
        <dbReference type="ARBA" id="ARBA00023242"/>
    </source>
</evidence>
<organism evidence="13">
    <name type="scientific">Thrips palmi</name>
    <name type="common">Melon thrips</name>
    <dbReference type="NCBI Taxonomy" id="161013"/>
    <lineage>
        <taxon>Eukaryota</taxon>
        <taxon>Metazoa</taxon>
        <taxon>Ecdysozoa</taxon>
        <taxon>Arthropoda</taxon>
        <taxon>Hexapoda</taxon>
        <taxon>Insecta</taxon>
        <taxon>Pterygota</taxon>
        <taxon>Neoptera</taxon>
        <taxon>Paraneoptera</taxon>
        <taxon>Thysanoptera</taxon>
        <taxon>Terebrantia</taxon>
        <taxon>Thripoidea</taxon>
        <taxon>Thripidae</taxon>
        <taxon>Thrips</taxon>
    </lineage>
</organism>
<dbReference type="InterPro" id="IPR040218">
    <property type="entry name" value="SLC7A6OS"/>
</dbReference>
<evidence type="ECO:0000256" key="10">
    <source>
        <dbReference type="SAM" id="MobiDB-lite"/>
    </source>
</evidence>
<comment type="subcellular location">
    <subcellularLocation>
        <location evidence="3">Cytoplasm</location>
    </subcellularLocation>
    <subcellularLocation>
        <location evidence="2">Nucleus</location>
    </subcellularLocation>
</comment>
<feature type="region of interest" description="Disordered" evidence="10">
    <location>
        <begin position="194"/>
        <end position="245"/>
    </location>
</feature>
<feature type="region of interest" description="Disordered" evidence="10">
    <location>
        <begin position="104"/>
        <end position="148"/>
    </location>
</feature>
<evidence type="ECO:0000256" key="4">
    <source>
        <dbReference type="ARBA" id="ARBA00010218"/>
    </source>
</evidence>
<keyword evidence="9" id="KW-0539">Nucleus</keyword>
<dbReference type="FunCoup" id="A0A6P8ZGR4">
    <property type="interactions" value="1278"/>
</dbReference>
<dbReference type="CTD" id="49505"/>
<feature type="compositionally biased region" description="Acidic residues" evidence="10">
    <location>
        <begin position="226"/>
        <end position="236"/>
    </location>
</feature>
<dbReference type="RefSeq" id="XP_034230559.1">
    <property type="nucleotide sequence ID" value="XM_034374668.1"/>
</dbReference>
<evidence type="ECO:0000313" key="12">
    <source>
        <dbReference type="Proteomes" id="UP000515158"/>
    </source>
</evidence>
<sequence>MAAVVRVKRALNEEPSGALILSCKRRKTEAENGDAVDTVFKFAGTVKDQEENIALLHPDKLTKADVKTASTPVPNLLGKVRAQAKASSQGNRYKLVNYFRTLGSKDESDPEKDGNQNSITVLDVESQLDSKNVEKDSKASENQFDGNSKDPQYVYDLYYIEADAKDIDVDDLMLDGLVSFAPVENELVFDTYRNNRAEGGNSDSDSPLMDDDDDSNDENNWRNDYPDDEEGGDSDGDGGLASRFGKVTFGDHELSSDSDDERLIYNEELSPSDVRMYGLAYAKFKKNALKELDSSTEINSNSDEDEYSKSDADSDEND</sequence>
<evidence type="ECO:0000256" key="1">
    <source>
        <dbReference type="ARBA" id="ARBA00003202"/>
    </source>
</evidence>
<comment type="similarity">
    <text evidence="4">Belongs to the IWR1/SLC7A6OS family.</text>
</comment>
<evidence type="ECO:0000256" key="6">
    <source>
        <dbReference type="ARBA" id="ARBA00022448"/>
    </source>
</evidence>
<comment type="function">
    <text evidence="1">Directs RNA polymerase II nuclear import.</text>
</comment>
<gene>
    <name evidence="13" type="primary">LOC117639218</name>
</gene>
<dbReference type="AlphaFoldDB" id="A0A6P8ZGR4"/>
<feature type="compositionally biased region" description="Acidic residues" evidence="10">
    <location>
        <begin position="208"/>
        <end position="217"/>
    </location>
</feature>
<feature type="compositionally biased region" description="Basic and acidic residues" evidence="10">
    <location>
        <begin position="104"/>
        <end position="114"/>
    </location>
</feature>
<keyword evidence="12" id="KW-1185">Reference proteome</keyword>
<dbReference type="GO" id="GO:0005634">
    <property type="term" value="C:nucleus"/>
    <property type="evidence" value="ECO:0007669"/>
    <property type="project" value="UniProtKB-SubCell"/>
</dbReference>
<dbReference type="KEGG" id="tpal:117639218"/>
<reference evidence="13" key="1">
    <citation type="submission" date="2025-08" db="UniProtKB">
        <authorList>
            <consortium name="RefSeq"/>
        </authorList>
    </citation>
    <scope>IDENTIFICATION</scope>
    <source>
        <tissue evidence="13">Total insect</tissue>
    </source>
</reference>
<accession>A0A6P8ZGR4</accession>
<protein>
    <recommendedName>
        <fullName evidence="5">Probable RNA polymerase II nuclear localization protein SLC7A6OS</fullName>
    </recommendedName>
</protein>
<dbReference type="GeneID" id="117639218"/>
<evidence type="ECO:0000313" key="13">
    <source>
        <dbReference type="RefSeq" id="XP_034230559.1"/>
    </source>
</evidence>
<proteinExistence type="inferred from homology"/>
<dbReference type="PANTHER" id="PTHR31196:SF2">
    <property type="entry name" value="RNA POLYMERASE II NUCLEAR LOCALIZATION PROTEIN SLC7A6OS-RELATED"/>
    <property type="match status" value="1"/>
</dbReference>
<keyword evidence="8" id="KW-0653">Protein transport</keyword>
<dbReference type="Proteomes" id="UP000515158">
    <property type="component" value="Unplaced"/>
</dbReference>
<evidence type="ECO:0000259" key="11">
    <source>
        <dbReference type="Pfam" id="PF08574"/>
    </source>
</evidence>
<evidence type="ECO:0000256" key="7">
    <source>
        <dbReference type="ARBA" id="ARBA00022490"/>
    </source>
</evidence>
<keyword evidence="6" id="KW-0813">Transport</keyword>
<name>A0A6P8ZGR4_THRPL</name>
<dbReference type="GO" id="GO:0005737">
    <property type="term" value="C:cytoplasm"/>
    <property type="evidence" value="ECO:0007669"/>
    <property type="project" value="UniProtKB-SubCell"/>
</dbReference>
<dbReference type="Pfam" id="PF08574">
    <property type="entry name" value="Iwr1"/>
    <property type="match status" value="1"/>
</dbReference>